<proteinExistence type="predicted"/>
<dbReference type="AlphaFoldDB" id="A0A0C9XUB2"/>
<evidence type="ECO:0000259" key="2">
    <source>
        <dbReference type="Pfam" id="PF10180"/>
    </source>
</evidence>
<dbReference type="HOGENOM" id="CLU_070849_0_0_1"/>
<reference evidence="3 4" key="1">
    <citation type="submission" date="2014-04" db="EMBL/GenBank/DDBJ databases">
        <authorList>
            <consortium name="DOE Joint Genome Institute"/>
            <person name="Kuo A."/>
            <person name="Kohler A."/>
            <person name="Nagy L.G."/>
            <person name="Floudas D."/>
            <person name="Copeland A."/>
            <person name="Barry K.W."/>
            <person name="Cichocki N."/>
            <person name="Veneault-Fourrey C."/>
            <person name="LaButti K."/>
            <person name="Lindquist E.A."/>
            <person name="Lipzen A."/>
            <person name="Lundell T."/>
            <person name="Morin E."/>
            <person name="Murat C."/>
            <person name="Sun H."/>
            <person name="Tunlid A."/>
            <person name="Henrissat B."/>
            <person name="Grigoriev I.V."/>
            <person name="Hibbett D.S."/>
            <person name="Martin F."/>
            <person name="Nordberg H.P."/>
            <person name="Cantor M.N."/>
            <person name="Hua S.X."/>
        </authorList>
    </citation>
    <scope>NUCLEOTIDE SEQUENCE [LARGE SCALE GENOMIC DNA]</scope>
    <source>
        <strain evidence="3 4">LaAM-08-1</strain>
    </source>
</reference>
<dbReference type="InterPro" id="IPR019327">
    <property type="entry name" value="WKF"/>
</dbReference>
<dbReference type="Proteomes" id="UP000054477">
    <property type="component" value="Unassembled WGS sequence"/>
</dbReference>
<evidence type="ECO:0000313" key="3">
    <source>
        <dbReference type="EMBL" id="KIK08541.1"/>
    </source>
</evidence>
<evidence type="ECO:0000256" key="1">
    <source>
        <dbReference type="SAM" id="MobiDB-lite"/>
    </source>
</evidence>
<keyword evidence="4" id="KW-1185">Reference proteome</keyword>
<reference evidence="4" key="2">
    <citation type="submission" date="2015-01" db="EMBL/GenBank/DDBJ databases">
        <title>Evolutionary Origins and Diversification of the Mycorrhizal Mutualists.</title>
        <authorList>
            <consortium name="DOE Joint Genome Institute"/>
            <consortium name="Mycorrhizal Genomics Consortium"/>
            <person name="Kohler A."/>
            <person name="Kuo A."/>
            <person name="Nagy L.G."/>
            <person name="Floudas D."/>
            <person name="Copeland A."/>
            <person name="Barry K.W."/>
            <person name="Cichocki N."/>
            <person name="Veneault-Fourrey C."/>
            <person name="LaButti K."/>
            <person name="Lindquist E.A."/>
            <person name="Lipzen A."/>
            <person name="Lundell T."/>
            <person name="Morin E."/>
            <person name="Murat C."/>
            <person name="Riley R."/>
            <person name="Ohm R."/>
            <person name="Sun H."/>
            <person name="Tunlid A."/>
            <person name="Henrissat B."/>
            <person name="Grigoriev I.V."/>
            <person name="Hibbett D.S."/>
            <person name="Martin F."/>
        </authorList>
    </citation>
    <scope>NUCLEOTIDE SEQUENCE [LARGE SCALE GENOMIC DNA]</scope>
    <source>
        <strain evidence="4">LaAM-08-1</strain>
    </source>
</reference>
<feature type="compositionally biased region" description="Basic and acidic residues" evidence="1">
    <location>
        <begin position="55"/>
        <end position="68"/>
    </location>
</feature>
<dbReference type="PANTHER" id="PTHR22306">
    <property type="entry name" value="CHROMOSOME 7 OPEN READING FRAME 50"/>
    <property type="match status" value="1"/>
</dbReference>
<feature type="domain" description="WKF" evidence="2">
    <location>
        <begin position="107"/>
        <end position="164"/>
    </location>
</feature>
<dbReference type="PANTHER" id="PTHR22306:SF2">
    <property type="entry name" value="CHROMOSOME 7 OPEN READING FRAME 50"/>
    <property type="match status" value="1"/>
</dbReference>
<name>A0A0C9XUB2_9AGAR</name>
<protein>
    <recommendedName>
        <fullName evidence="2">WKF domain-containing protein</fullName>
    </recommendedName>
</protein>
<dbReference type="OrthoDB" id="10261563at2759"/>
<dbReference type="STRING" id="1095629.A0A0C9XUB2"/>
<accession>A0A0C9XUB2</accession>
<feature type="region of interest" description="Disordered" evidence="1">
    <location>
        <begin position="1"/>
        <end position="90"/>
    </location>
</feature>
<organism evidence="3 4">
    <name type="scientific">Laccaria amethystina LaAM-08-1</name>
    <dbReference type="NCBI Taxonomy" id="1095629"/>
    <lineage>
        <taxon>Eukaryota</taxon>
        <taxon>Fungi</taxon>
        <taxon>Dikarya</taxon>
        <taxon>Basidiomycota</taxon>
        <taxon>Agaricomycotina</taxon>
        <taxon>Agaricomycetes</taxon>
        <taxon>Agaricomycetidae</taxon>
        <taxon>Agaricales</taxon>
        <taxon>Agaricineae</taxon>
        <taxon>Hydnangiaceae</taxon>
        <taxon>Laccaria</taxon>
    </lineage>
</organism>
<dbReference type="EMBL" id="KN838542">
    <property type="protein sequence ID" value="KIK08541.1"/>
    <property type="molecule type" value="Genomic_DNA"/>
</dbReference>
<dbReference type="Pfam" id="PF10180">
    <property type="entry name" value="WKF"/>
    <property type="match status" value="1"/>
</dbReference>
<sequence>MAKKSSKHNPDPDIETPDETPSPNQVKKKRKAEGEQQVDTSTGEPLKKRKKHRRDAMEEAEKDTRDATAEAPPKKKRHKNRTGLADPREDTVLSNQARKGLEYAFLQFHRPSKWKFNKARQNWIIRNVWSAENVPEMYLPLVIKYLTNVQGGSRTKLIETCQSILDKPHKPEAENPEEKPALKVHVPAPLPVEVAAVGDERARAQTLLDVLALPTEVQ</sequence>
<evidence type="ECO:0000313" key="4">
    <source>
        <dbReference type="Proteomes" id="UP000054477"/>
    </source>
</evidence>
<gene>
    <name evidence="3" type="ORF">K443DRAFT_85301</name>
</gene>